<evidence type="ECO:0000256" key="4">
    <source>
        <dbReference type="ARBA" id="ARBA00022842"/>
    </source>
</evidence>
<protein>
    <submittedName>
        <fullName evidence="10">DNA repair protein</fullName>
    </submittedName>
</protein>
<feature type="domain" description="Fe2OG dioxygenase" evidence="9">
    <location>
        <begin position="109"/>
        <end position="206"/>
    </location>
</feature>
<proteinExistence type="predicted"/>
<dbReference type="InterPro" id="IPR032854">
    <property type="entry name" value="ALKBH3"/>
</dbReference>
<keyword evidence="4" id="KW-0460">Magnesium</keyword>
<evidence type="ECO:0000256" key="8">
    <source>
        <dbReference type="ARBA" id="ARBA00023204"/>
    </source>
</evidence>
<sequence>MQQDLFTHGDDQLETCIRLAMPDADVCYYPDFLSADQAQHYFNVIQDSLLWHQEQISLYGKTFQMPRLQAWYGDKEARYSYSNLNLTPNVWTAELLSLKQRCEQQCAAVFNSVLANLYRDGQDSMGKHADDEAELGQQPVIASLSLGATRTLLFSHKETKQSMKLPLAAGSLLVMKGTTQQFWLHAIAKRKTAVAGRINLTFRYIYPDI</sequence>
<dbReference type="InterPro" id="IPR005123">
    <property type="entry name" value="Oxoglu/Fe-dep_dioxygenase_dom"/>
</dbReference>
<accession>A0A136A5R5</accession>
<organism evidence="10 11">
    <name type="scientific">Paraglaciecola hydrolytica</name>
    <dbReference type="NCBI Taxonomy" id="1799789"/>
    <lineage>
        <taxon>Bacteria</taxon>
        <taxon>Pseudomonadati</taxon>
        <taxon>Pseudomonadota</taxon>
        <taxon>Gammaproteobacteria</taxon>
        <taxon>Alteromonadales</taxon>
        <taxon>Alteromonadaceae</taxon>
        <taxon>Paraglaciecola</taxon>
    </lineage>
</organism>
<evidence type="ECO:0000313" key="11">
    <source>
        <dbReference type="Proteomes" id="UP000070299"/>
    </source>
</evidence>
<evidence type="ECO:0000256" key="6">
    <source>
        <dbReference type="ARBA" id="ARBA00023002"/>
    </source>
</evidence>
<keyword evidence="8" id="KW-0234">DNA repair</keyword>
<dbReference type="GO" id="GO:0006307">
    <property type="term" value="P:DNA alkylation repair"/>
    <property type="evidence" value="ECO:0007669"/>
    <property type="project" value="InterPro"/>
</dbReference>
<evidence type="ECO:0000313" key="10">
    <source>
        <dbReference type="EMBL" id="KXI30569.1"/>
    </source>
</evidence>
<dbReference type="SUPFAM" id="SSF51197">
    <property type="entry name" value="Clavaminate synthase-like"/>
    <property type="match status" value="1"/>
</dbReference>
<dbReference type="OrthoDB" id="190276at2"/>
<comment type="cofactor">
    <cofactor evidence="1">
        <name>Fe(2+)</name>
        <dbReference type="ChEBI" id="CHEBI:29033"/>
    </cofactor>
</comment>
<gene>
    <name evidence="10" type="ORF">AX660_09865</name>
</gene>
<dbReference type="PROSITE" id="PS51471">
    <property type="entry name" value="FE2OG_OXY"/>
    <property type="match status" value="1"/>
</dbReference>
<reference evidence="11" key="1">
    <citation type="submission" date="2016-02" db="EMBL/GenBank/DDBJ databases">
        <authorList>
            <person name="Schultz-Johansen M."/>
            <person name="Glaring M.A."/>
            <person name="Bech P.K."/>
            <person name="Stougaard P."/>
        </authorList>
    </citation>
    <scope>NUCLEOTIDE SEQUENCE [LARGE SCALE GENOMIC DNA]</scope>
    <source>
        <strain evidence="11">S66</strain>
    </source>
</reference>
<name>A0A136A5R5_9ALTE</name>
<keyword evidence="6" id="KW-0560">Oxidoreductase</keyword>
<dbReference type="Gene3D" id="2.60.120.590">
    <property type="entry name" value="Alpha-ketoglutarate-dependent dioxygenase AlkB-like"/>
    <property type="match status" value="1"/>
</dbReference>
<evidence type="ECO:0000256" key="7">
    <source>
        <dbReference type="ARBA" id="ARBA00023004"/>
    </source>
</evidence>
<keyword evidence="5" id="KW-0223">Dioxygenase</keyword>
<evidence type="ECO:0000259" key="9">
    <source>
        <dbReference type="PROSITE" id="PS51471"/>
    </source>
</evidence>
<keyword evidence="11" id="KW-1185">Reference proteome</keyword>
<dbReference type="GO" id="GO:0016705">
    <property type="term" value="F:oxidoreductase activity, acting on paired donors, with incorporation or reduction of molecular oxygen"/>
    <property type="evidence" value="ECO:0007669"/>
    <property type="project" value="UniProtKB-ARBA"/>
</dbReference>
<dbReference type="Proteomes" id="UP000070299">
    <property type="component" value="Unassembled WGS sequence"/>
</dbReference>
<dbReference type="GO" id="GO:0016787">
    <property type="term" value="F:hydrolase activity"/>
    <property type="evidence" value="ECO:0007669"/>
    <property type="project" value="UniProtKB-ARBA"/>
</dbReference>
<keyword evidence="2" id="KW-0479">Metal-binding</keyword>
<dbReference type="STRING" id="1799789.AX660_09865"/>
<evidence type="ECO:0000256" key="3">
    <source>
        <dbReference type="ARBA" id="ARBA00022763"/>
    </source>
</evidence>
<dbReference type="AlphaFoldDB" id="A0A136A5R5"/>
<dbReference type="PANTHER" id="PTHR31212:SF4">
    <property type="entry name" value="ALPHA-KETOGLUTARATE-DEPENDENT DIOXYGENASE ALKB HOMOLOG 3"/>
    <property type="match status" value="1"/>
</dbReference>
<dbReference type="GO" id="GO:0051213">
    <property type="term" value="F:dioxygenase activity"/>
    <property type="evidence" value="ECO:0007669"/>
    <property type="project" value="UniProtKB-KW"/>
</dbReference>
<evidence type="ECO:0000256" key="2">
    <source>
        <dbReference type="ARBA" id="ARBA00022723"/>
    </source>
</evidence>
<evidence type="ECO:0000256" key="5">
    <source>
        <dbReference type="ARBA" id="ARBA00022964"/>
    </source>
</evidence>
<dbReference type="InterPro" id="IPR037151">
    <property type="entry name" value="AlkB-like_sf"/>
</dbReference>
<dbReference type="GO" id="GO:0032451">
    <property type="term" value="F:demethylase activity"/>
    <property type="evidence" value="ECO:0007669"/>
    <property type="project" value="UniProtKB-ARBA"/>
</dbReference>
<keyword evidence="7" id="KW-0408">Iron</keyword>
<evidence type="ECO:0000256" key="1">
    <source>
        <dbReference type="ARBA" id="ARBA00001954"/>
    </source>
</evidence>
<dbReference type="FunFam" id="2.60.120.590:FF:000004">
    <property type="entry name" value="DNA oxidative demethylase ALKBH2"/>
    <property type="match status" value="1"/>
</dbReference>
<dbReference type="GO" id="GO:0046872">
    <property type="term" value="F:metal ion binding"/>
    <property type="evidence" value="ECO:0007669"/>
    <property type="project" value="UniProtKB-KW"/>
</dbReference>
<keyword evidence="3" id="KW-0227">DNA damage</keyword>
<dbReference type="InterPro" id="IPR027450">
    <property type="entry name" value="AlkB-like"/>
</dbReference>
<dbReference type="EMBL" id="LSNE01000003">
    <property type="protein sequence ID" value="KXI30569.1"/>
    <property type="molecule type" value="Genomic_DNA"/>
</dbReference>
<dbReference type="GO" id="GO:0140097">
    <property type="term" value="F:catalytic activity, acting on DNA"/>
    <property type="evidence" value="ECO:0007669"/>
    <property type="project" value="UniProtKB-ARBA"/>
</dbReference>
<dbReference type="Pfam" id="PF13532">
    <property type="entry name" value="2OG-FeII_Oxy_2"/>
    <property type="match status" value="1"/>
</dbReference>
<dbReference type="PANTHER" id="PTHR31212">
    <property type="entry name" value="ALPHA-KETOGLUTARATE-DEPENDENT DIOXYGENASE ALKB HOMOLOG 3"/>
    <property type="match status" value="1"/>
</dbReference>
<comment type="caution">
    <text evidence="10">The sequence shown here is derived from an EMBL/GenBank/DDBJ whole genome shotgun (WGS) entry which is preliminary data.</text>
</comment>